<dbReference type="EMBL" id="CM035407">
    <property type="protein sequence ID" value="KAH7443096.1"/>
    <property type="molecule type" value="Genomic_DNA"/>
</dbReference>
<feature type="compositionally biased region" description="Basic and acidic residues" evidence="5">
    <location>
        <begin position="156"/>
        <end position="174"/>
    </location>
</feature>
<dbReference type="Pfam" id="PF07011">
    <property type="entry name" value="Elf4"/>
    <property type="match status" value="1"/>
</dbReference>
<evidence type="ECO:0000256" key="2">
    <source>
        <dbReference type="ARBA" id="ARBA00009514"/>
    </source>
</evidence>
<keyword evidence="3" id="KW-0090">Biological rhythms</keyword>
<accession>A0A8T2V3S2</accession>
<comment type="subcellular location">
    <subcellularLocation>
        <location evidence="1">Nucleus</location>
    </subcellularLocation>
</comment>
<evidence type="ECO:0000256" key="4">
    <source>
        <dbReference type="ARBA" id="ARBA00023242"/>
    </source>
</evidence>
<dbReference type="InterPro" id="IPR009741">
    <property type="entry name" value="EARLY_FLOWERING_4_dom"/>
</dbReference>
<dbReference type="AlphaFoldDB" id="A0A8T2V3S2"/>
<gene>
    <name evidence="7" type="ORF">KP509_02G019400</name>
</gene>
<evidence type="ECO:0000256" key="1">
    <source>
        <dbReference type="ARBA" id="ARBA00004123"/>
    </source>
</evidence>
<feature type="domain" description="Protein EARLY FLOWERING 4" evidence="6">
    <location>
        <begin position="59"/>
        <end position="138"/>
    </location>
</feature>
<dbReference type="GO" id="GO:0042753">
    <property type="term" value="P:positive regulation of circadian rhythm"/>
    <property type="evidence" value="ECO:0007669"/>
    <property type="project" value="InterPro"/>
</dbReference>
<dbReference type="GO" id="GO:0005634">
    <property type="term" value="C:nucleus"/>
    <property type="evidence" value="ECO:0007669"/>
    <property type="project" value="UniProtKB-SubCell"/>
</dbReference>
<dbReference type="InterPro" id="IPR040462">
    <property type="entry name" value="EARLY_FLOWERING_4"/>
</dbReference>
<dbReference type="PANTHER" id="PTHR33469">
    <property type="entry name" value="PROTEIN ELF4-LIKE 4"/>
    <property type="match status" value="1"/>
</dbReference>
<keyword evidence="4" id="KW-0539">Nucleus</keyword>
<dbReference type="GO" id="GO:0048511">
    <property type="term" value="P:rhythmic process"/>
    <property type="evidence" value="ECO:0007669"/>
    <property type="project" value="UniProtKB-KW"/>
</dbReference>
<dbReference type="PANTHER" id="PTHR33469:SF16">
    <property type="entry name" value="PROTEIN ELF4-LIKE 4"/>
    <property type="match status" value="1"/>
</dbReference>
<dbReference type="EMBL" id="CM035407">
    <property type="protein sequence ID" value="KAH7443097.1"/>
    <property type="molecule type" value="Genomic_DNA"/>
</dbReference>
<protein>
    <recommendedName>
        <fullName evidence="6">Protein EARLY FLOWERING 4 domain-containing protein</fullName>
    </recommendedName>
</protein>
<reference evidence="7" key="1">
    <citation type="submission" date="2021-08" db="EMBL/GenBank/DDBJ databases">
        <title>WGS assembly of Ceratopteris richardii.</title>
        <authorList>
            <person name="Marchant D.B."/>
            <person name="Chen G."/>
            <person name="Jenkins J."/>
            <person name="Shu S."/>
            <person name="Leebens-Mack J."/>
            <person name="Grimwood J."/>
            <person name="Schmutz J."/>
            <person name="Soltis P."/>
            <person name="Soltis D."/>
            <person name="Chen Z.-H."/>
        </authorList>
    </citation>
    <scope>NUCLEOTIDE SEQUENCE</scope>
    <source>
        <strain evidence="7">Whitten #5841</strain>
        <tissue evidence="7">Leaf</tissue>
    </source>
</reference>
<organism evidence="7 8">
    <name type="scientific">Ceratopteris richardii</name>
    <name type="common">Triangle waterfern</name>
    <dbReference type="NCBI Taxonomy" id="49495"/>
    <lineage>
        <taxon>Eukaryota</taxon>
        <taxon>Viridiplantae</taxon>
        <taxon>Streptophyta</taxon>
        <taxon>Embryophyta</taxon>
        <taxon>Tracheophyta</taxon>
        <taxon>Polypodiopsida</taxon>
        <taxon>Polypodiidae</taxon>
        <taxon>Polypodiales</taxon>
        <taxon>Pteridineae</taxon>
        <taxon>Pteridaceae</taxon>
        <taxon>Parkerioideae</taxon>
        <taxon>Ceratopteris</taxon>
    </lineage>
</organism>
<evidence type="ECO:0000256" key="5">
    <source>
        <dbReference type="SAM" id="MobiDB-lite"/>
    </source>
</evidence>
<evidence type="ECO:0000313" key="8">
    <source>
        <dbReference type="Proteomes" id="UP000825935"/>
    </source>
</evidence>
<feature type="region of interest" description="Disordered" evidence="5">
    <location>
        <begin position="137"/>
        <end position="174"/>
    </location>
</feature>
<name>A0A8T2V3S2_CERRI</name>
<sequence length="174" mass="19770">MAYMNTCLRTRAHINTARHTKILWSEGNVFKIKRFVFKDPEKSFMADKKAQSTSVNADVEAKLLETLQRNFQEVESIFYHNNVLIREISKNQKDVNVESSLAKNPVLIRELNNNIGQVVDLYANLPVQLSNSFQTAKRAPSGRGCALSSETNKATSSREVHGSTQKTENRQREN</sequence>
<dbReference type="Proteomes" id="UP000825935">
    <property type="component" value="Chromosome 2"/>
</dbReference>
<dbReference type="GO" id="GO:0009649">
    <property type="term" value="P:entrainment of circadian clock"/>
    <property type="evidence" value="ECO:0007669"/>
    <property type="project" value="TreeGrafter"/>
</dbReference>
<dbReference type="EMBL" id="CM035407">
    <property type="protein sequence ID" value="KAH7443098.1"/>
    <property type="molecule type" value="Genomic_DNA"/>
</dbReference>
<evidence type="ECO:0000259" key="6">
    <source>
        <dbReference type="Pfam" id="PF07011"/>
    </source>
</evidence>
<proteinExistence type="inferred from homology"/>
<dbReference type="OrthoDB" id="1895690at2759"/>
<evidence type="ECO:0000256" key="3">
    <source>
        <dbReference type="ARBA" id="ARBA00023108"/>
    </source>
</evidence>
<evidence type="ECO:0000313" key="7">
    <source>
        <dbReference type="EMBL" id="KAH7443097.1"/>
    </source>
</evidence>
<keyword evidence="8" id="KW-1185">Reference proteome</keyword>
<comment type="similarity">
    <text evidence="2">Belongs to the EARLY FLOWERING 4 family.</text>
</comment>
<comment type="caution">
    <text evidence="7">The sequence shown here is derived from an EMBL/GenBank/DDBJ whole genome shotgun (WGS) entry which is preliminary data.</text>
</comment>